<name>A0A0R1VIF7_9LACO</name>
<dbReference type="OrthoDB" id="9805159at2"/>
<dbReference type="InterPro" id="IPR045857">
    <property type="entry name" value="O16G_dom_2"/>
</dbReference>
<dbReference type="AlphaFoldDB" id="A0A0R1VIF7"/>
<dbReference type="GO" id="GO:0016798">
    <property type="term" value="F:hydrolase activity, acting on glycosyl bonds"/>
    <property type="evidence" value="ECO:0007669"/>
    <property type="project" value="UniProtKB-KW"/>
</dbReference>
<dbReference type="Pfam" id="PF00128">
    <property type="entry name" value="Alpha-amylase"/>
    <property type="match status" value="1"/>
</dbReference>
<dbReference type="SMART" id="SM00642">
    <property type="entry name" value="Aamy"/>
    <property type="match status" value="1"/>
</dbReference>
<keyword evidence="2" id="KW-0326">Glycosidase</keyword>
<dbReference type="STRING" id="1423750.FC89_GL001217"/>
<organism evidence="4 5">
    <name type="scientific">Liquorilactobacillus ghanensis DSM 18630</name>
    <dbReference type="NCBI Taxonomy" id="1423750"/>
    <lineage>
        <taxon>Bacteria</taxon>
        <taxon>Bacillati</taxon>
        <taxon>Bacillota</taxon>
        <taxon>Bacilli</taxon>
        <taxon>Lactobacillales</taxon>
        <taxon>Lactobacillaceae</taxon>
        <taxon>Liquorilactobacillus</taxon>
    </lineage>
</organism>
<keyword evidence="5" id="KW-1185">Reference proteome</keyword>
<sequence>MDIRYNSWLKKYKQPFGAIQVKQAVVFNLRITSEQPPLSVELMVRSDRQVTLENYPLKKIAAETYQTTFTPLKAGLYFYYFKVVVQLSKQQAVYFYGTTDGLGGTGELTAIDNLKPYQLTCYAQPVNAPEWYRSGVFYQIFPDRFYNGNPAGEVNAKRKNTFIYATTEDTPYYIKDQTGKVVRWEFFGGNLKGITAKIPYLKKLGITGIYLNPIFFASSSHRYDTNDYLQIDPILGTEADFKELAEQLHQNKMHLILDGVFNHVGKDSKYFNADRLFYGDDQGAAQDQHSPYREWFNFKHYPDDYACWWGVKDLPTVDKSYPAFRQLVYGEKNSVIQKWTDLGADGWRLDVADELPDDFIQGIHQRLQQFSKEKVLLGEVWEDASNKSAYDQRKHYPVGNELDGVMNYPLRRCLLELLTKQPVRPVSQVIREIMSLQENYPTKFYLNAFNNLGTHDTERILTAVGGNRVQLKLAWDLLFMLPGVPCVYYGDEAGMTGGKDPLNRGFFPWKKIDQTIFTYVQQWIKCRKNNQVLQSGNLILGTTVGCLAIIRSTTEQLALYVVNLSEQSQQLEQLDFTFLHDDDDLGEFIITELGDCNLAPSESCFKIIERP</sequence>
<dbReference type="SUPFAM" id="SSF51445">
    <property type="entry name" value="(Trans)glycosidases"/>
    <property type="match status" value="1"/>
</dbReference>
<feature type="domain" description="Glycosyl hydrolase family 13 catalytic" evidence="3">
    <location>
        <begin position="139"/>
        <end position="527"/>
    </location>
</feature>
<comment type="caution">
    <text evidence="4">The sequence shown here is derived from an EMBL/GenBank/DDBJ whole genome shotgun (WGS) entry which is preliminary data.</text>
</comment>
<dbReference type="Proteomes" id="UP000051451">
    <property type="component" value="Unassembled WGS sequence"/>
</dbReference>
<accession>A0A0R1VIF7</accession>
<dbReference type="PANTHER" id="PTHR10357:SF210">
    <property type="entry name" value="MALTODEXTRIN GLUCOSIDASE"/>
    <property type="match status" value="1"/>
</dbReference>
<dbReference type="Gene3D" id="3.20.20.80">
    <property type="entry name" value="Glycosidases"/>
    <property type="match status" value="1"/>
</dbReference>
<evidence type="ECO:0000256" key="2">
    <source>
        <dbReference type="ARBA" id="ARBA00023295"/>
    </source>
</evidence>
<evidence type="ECO:0000313" key="5">
    <source>
        <dbReference type="Proteomes" id="UP000051451"/>
    </source>
</evidence>
<evidence type="ECO:0000256" key="1">
    <source>
        <dbReference type="ARBA" id="ARBA00022801"/>
    </source>
</evidence>
<dbReference type="InterPro" id="IPR006047">
    <property type="entry name" value="GH13_cat_dom"/>
</dbReference>
<evidence type="ECO:0000259" key="3">
    <source>
        <dbReference type="SMART" id="SM00642"/>
    </source>
</evidence>
<dbReference type="CDD" id="cd11338">
    <property type="entry name" value="AmyAc_CMD"/>
    <property type="match status" value="1"/>
</dbReference>
<dbReference type="GeneID" id="98319235"/>
<protein>
    <submittedName>
        <fullName evidence="4">Glucan 1,4-alpha-maltohydrolase</fullName>
    </submittedName>
</protein>
<gene>
    <name evidence="4" type="ORF">FC89_GL001217</name>
</gene>
<dbReference type="GO" id="GO:0005975">
    <property type="term" value="P:carbohydrate metabolic process"/>
    <property type="evidence" value="ECO:0007669"/>
    <property type="project" value="InterPro"/>
</dbReference>
<dbReference type="PANTHER" id="PTHR10357">
    <property type="entry name" value="ALPHA-AMYLASE FAMILY MEMBER"/>
    <property type="match status" value="1"/>
</dbReference>
<evidence type="ECO:0000313" key="4">
    <source>
        <dbReference type="EMBL" id="KRM05518.1"/>
    </source>
</evidence>
<reference evidence="4 5" key="1">
    <citation type="journal article" date="2015" name="Genome Announc.">
        <title>Expanding the biotechnology potential of lactobacilli through comparative genomics of 213 strains and associated genera.</title>
        <authorList>
            <person name="Sun Z."/>
            <person name="Harris H.M."/>
            <person name="McCann A."/>
            <person name="Guo C."/>
            <person name="Argimon S."/>
            <person name="Zhang W."/>
            <person name="Yang X."/>
            <person name="Jeffery I.B."/>
            <person name="Cooney J.C."/>
            <person name="Kagawa T.F."/>
            <person name="Liu W."/>
            <person name="Song Y."/>
            <person name="Salvetti E."/>
            <person name="Wrobel A."/>
            <person name="Rasinkangas P."/>
            <person name="Parkhill J."/>
            <person name="Rea M.C."/>
            <person name="O'Sullivan O."/>
            <person name="Ritari J."/>
            <person name="Douillard F.P."/>
            <person name="Paul Ross R."/>
            <person name="Yang R."/>
            <person name="Briner A.E."/>
            <person name="Felis G.E."/>
            <person name="de Vos W.M."/>
            <person name="Barrangou R."/>
            <person name="Klaenhammer T.R."/>
            <person name="Caufield P.W."/>
            <person name="Cui Y."/>
            <person name="Zhang H."/>
            <person name="O'Toole P.W."/>
        </authorList>
    </citation>
    <scope>NUCLEOTIDE SEQUENCE [LARGE SCALE GENOMIC DNA]</scope>
    <source>
        <strain evidence="4 5">DSM 18630</strain>
    </source>
</reference>
<dbReference type="RefSeq" id="WP_057871968.1">
    <property type="nucleotide sequence ID" value="NZ_AZGB01000018.1"/>
</dbReference>
<keyword evidence="1 4" id="KW-0378">Hydrolase</keyword>
<proteinExistence type="predicted"/>
<dbReference type="PATRIC" id="fig|1423750.3.peg.1246"/>
<dbReference type="EMBL" id="AZGB01000018">
    <property type="protein sequence ID" value="KRM05518.1"/>
    <property type="molecule type" value="Genomic_DNA"/>
</dbReference>
<dbReference type="Gene3D" id="3.90.400.10">
    <property type="entry name" value="Oligo-1,6-glucosidase, Domain 2"/>
    <property type="match status" value="1"/>
</dbReference>
<dbReference type="InterPro" id="IPR017853">
    <property type="entry name" value="GH"/>
</dbReference>